<keyword evidence="6" id="KW-0378">Hydrolase</keyword>
<evidence type="ECO:0000256" key="2">
    <source>
        <dbReference type="ARBA" id="ARBA00006247"/>
    </source>
</evidence>
<dbReference type="Proteomes" id="UP000691718">
    <property type="component" value="Unassembled WGS sequence"/>
</dbReference>
<evidence type="ECO:0000256" key="9">
    <source>
        <dbReference type="PIRSR" id="PIRSR610159-1"/>
    </source>
</evidence>
<comment type="cofactor">
    <cofactor evidence="10">
        <name>Zn(2+)</name>
        <dbReference type="ChEBI" id="CHEBI:29105"/>
    </cofactor>
    <text evidence="10">Binds 2 Zn(2+) ions per subunit.</text>
</comment>
<accession>A0A8S3W1D5</accession>
<dbReference type="EMBL" id="CAJQZP010000058">
    <property type="protein sequence ID" value="CAG4935432.1"/>
    <property type="molecule type" value="Genomic_DNA"/>
</dbReference>
<protein>
    <recommendedName>
        <fullName evidence="3">N-acyl-aliphatic-L-amino acid amidohydrolase</fullName>
        <ecNumber evidence="3">3.5.1.14</ecNumber>
    </recommendedName>
    <alternativeName>
        <fullName evidence="8">N-acyl-L-amino-acid amidohydrolase</fullName>
    </alternativeName>
</protein>
<feature type="domain" description="Peptidase M20 dimerisation" evidence="11">
    <location>
        <begin position="189"/>
        <end position="299"/>
    </location>
</feature>
<keyword evidence="5 10" id="KW-0479">Metal-binding</keyword>
<dbReference type="PIRSF" id="PIRSF036696">
    <property type="entry name" value="ACY-1"/>
    <property type="match status" value="1"/>
</dbReference>
<dbReference type="FunFam" id="3.40.630.10:FF:000019">
    <property type="entry name" value="Aminoacylase 1"/>
    <property type="match status" value="1"/>
</dbReference>
<evidence type="ECO:0000256" key="6">
    <source>
        <dbReference type="ARBA" id="ARBA00022801"/>
    </source>
</evidence>
<dbReference type="GO" id="GO:0004046">
    <property type="term" value="F:aminoacylase activity"/>
    <property type="evidence" value="ECO:0007669"/>
    <property type="project" value="UniProtKB-EC"/>
</dbReference>
<dbReference type="InterPro" id="IPR010159">
    <property type="entry name" value="N-acyl_aa_amidohydrolase"/>
</dbReference>
<comment type="similarity">
    <text evidence="2">Belongs to the peptidase M20A family.</text>
</comment>
<feature type="active site" description="Proton acceptor" evidence="9">
    <location>
        <position position="148"/>
    </location>
</feature>
<keyword evidence="13" id="KW-1185">Reference proteome</keyword>
<evidence type="ECO:0000256" key="1">
    <source>
        <dbReference type="ARBA" id="ARBA00004496"/>
    </source>
</evidence>
<feature type="binding site" evidence="10">
    <location>
        <position position="114"/>
    </location>
    <ligand>
        <name>Zn(2+)</name>
        <dbReference type="ChEBI" id="CHEBI:29105"/>
        <label>1</label>
    </ligand>
</feature>
<feature type="active site" evidence="9">
    <location>
        <position position="84"/>
    </location>
</feature>
<dbReference type="Pfam" id="PF01546">
    <property type="entry name" value="Peptidase_M20"/>
    <property type="match status" value="1"/>
</dbReference>
<feature type="binding site" evidence="10">
    <location>
        <position position="176"/>
    </location>
    <ligand>
        <name>Zn(2+)</name>
        <dbReference type="ChEBI" id="CHEBI:29105"/>
        <label>1</label>
    </ligand>
</feature>
<proteinExistence type="inferred from homology"/>
<dbReference type="FunFam" id="3.30.70.360:FF:000005">
    <property type="entry name" value="Putative Aminoacylase-1"/>
    <property type="match status" value="1"/>
</dbReference>
<evidence type="ECO:0000259" key="11">
    <source>
        <dbReference type="Pfam" id="PF07687"/>
    </source>
</evidence>
<dbReference type="AlphaFoldDB" id="A0A8S3W1D5"/>
<dbReference type="OrthoDB" id="3064516at2759"/>
<keyword evidence="7 10" id="KW-0862">Zinc</keyword>
<dbReference type="InterPro" id="IPR002933">
    <property type="entry name" value="Peptidase_M20"/>
</dbReference>
<evidence type="ECO:0000313" key="13">
    <source>
        <dbReference type="Proteomes" id="UP000691718"/>
    </source>
</evidence>
<comment type="caution">
    <text evidence="12">The sequence shown here is derived from an EMBL/GenBank/DDBJ whole genome shotgun (WGS) entry which is preliminary data.</text>
</comment>
<reference evidence="12" key="1">
    <citation type="submission" date="2021-04" db="EMBL/GenBank/DDBJ databases">
        <authorList>
            <person name="Tunstrom K."/>
        </authorList>
    </citation>
    <scope>NUCLEOTIDE SEQUENCE</scope>
</reference>
<feature type="binding site" evidence="10">
    <location>
        <position position="374"/>
    </location>
    <ligand>
        <name>Zn(2+)</name>
        <dbReference type="ChEBI" id="CHEBI:29105"/>
        <label>2</label>
    </ligand>
</feature>
<dbReference type="PANTHER" id="PTHR45892:SF1">
    <property type="entry name" value="AMINOACYLASE-1"/>
    <property type="match status" value="1"/>
</dbReference>
<keyword evidence="4" id="KW-0963">Cytoplasm</keyword>
<evidence type="ECO:0000256" key="5">
    <source>
        <dbReference type="ARBA" id="ARBA00022723"/>
    </source>
</evidence>
<comment type="subcellular location">
    <subcellularLocation>
        <location evidence="1">Cytoplasm</location>
    </subcellularLocation>
</comment>
<gene>
    <name evidence="12" type="ORF">PAPOLLO_LOCUS987</name>
</gene>
<evidence type="ECO:0000256" key="4">
    <source>
        <dbReference type="ARBA" id="ARBA00022490"/>
    </source>
</evidence>
<feature type="binding site" evidence="10">
    <location>
        <position position="114"/>
    </location>
    <ligand>
        <name>Zn(2+)</name>
        <dbReference type="ChEBI" id="CHEBI:29105"/>
        <label>2</label>
    </ligand>
</feature>
<evidence type="ECO:0000313" key="12">
    <source>
        <dbReference type="EMBL" id="CAG4935432.1"/>
    </source>
</evidence>
<dbReference type="CDD" id="cd05646">
    <property type="entry name" value="M20_AcylaseI_like"/>
    <property type="match status" value="1"/>
</dbReference>
<name>A0A8S3W1D5_PARAO</name>
<feature type="binding site" evidence="10">
    <location>
        <position position="82"/>
    </location>
    <ligand>
        <name>Zn(2+)</name>
        <dbReference type="ChEBI" id="CHEBI:29105"/>
        <label>1</label>
    </ligand>
</feature>
<dbReference type="PANTHER" id="PTHR45892">
    <property type="entry name" value="AMINOACYLASE-1"/>
    <property type="match status" value="1"/>
</dbReference>
<dbReference type="InterPro" id="IPR001261">
    <property type="entry name" value="ArgE/DapE_CS"/>
</dbReference>
<dbReference type="InterPro" id="IPR011650">
    <property type="entry name" value="Peptidase_M20_dimer"/>
</dbReference>
<dbReference type="Pfam" id="PF07687">
    <property type="entry name" value="M20_dimer"/>
    <property type="match status" value="1"/>
</dbReference>
<evidence type="ECO:0000256" key="3">
    <source>
        <dbReference type="ARBA" id="ARBA00011913"/>
    </source>
</evidence>
<evidence type="ECO:0000256" key="7">
    <source>
        <dbReference type="ARBA" id="ARBA00022833"/>
    </source>
</evidence>
<evidence type="ECO:0000256" key="10">
    <source>
        <dbReference type="PIRSR" id="PIRSR610159-2"/>
    </source>
</evidence>
<dbReference type="EC" id="3.5.1.14" evidence="3"/>
<dbReference type="NCBIfam" id="TIGR01880">
    <property type="entry name" value="Ac-peptdase-euk"/>
    <property type="match status" value="1"/>
</dbReference>
<dbReference type="InterPro" id="IPR052083">
    <property type="entry name" value="Aminoacylase-1_M20A"/>
</dbReference>
<dbReference type="GO" id="GO:0005737">
    <property type="term" value="C:cytoplasm"/>
    <property type="evidence" value="ECO:0007669"/>
    <property type="project" value="UniProtKB-SubCell"/>
</dbReference>
<feature type="binding site" evidence="10">
    <location>
        <position position="149"/>
    </location>
    <ligand>
        <name>Zn(2+)</name>
        <dbReference type="ChEBI" id="CHEBI:29105"/>
        <label>2</label>
    </ligand>
</feature>
<dbReference type="PROSITE" id="PS00758">
    <property type="entry name" value="ARGE_DAPE_CPG2_1"/>
    <property type="match status" value="1"/>
</dbReference>
<sequence>MTATTPIDYSSDPAVNNLRDYLRIRSVQPNVNYDECLTFLERQAAEIGLQVQVFQVMPQKPVLVMTWEGLQPELPSILLNSHMDVVPVFEKSWKHPPFDAELVDGVIYGRGVQDMKSVAIQYLEAVKRLKNKGIRLKRTVHLSFVPDEELGGKKGMKEFVKMEPFKKLNVDFALDEGIASATNEYQVFNGERTIWHLNVICPGKSGHGSLLLPDNCGEKIRYIIDKFMDLRQVYKNKLESDPSLTIGDVTTINLTVLNGGIQDNVIPEKMTATFDIRHAVSEDLERFENMIKQWCKEAGAGVTYTFNQKDVYVPPTPVDNSNPYWLAFKSAADKLGISLVVRTFPGGTDSRFVRAAGIRALGFTAAHLTTPGLHEHDESLRAEQFLRGIQIYEEILPALANA</sequence>
<dbReference type="GO" id="GO:0006520">
    <property type="term" value="P:amino acid metabolic process"/>
    <property type="evidence" value="ECO:0007669"/>
    <property type="project" value="InterPro"/>
</dbReference>
<evidence type="ECO:0000256" key="8">
    <source>
        <dbReference type="ARBA" id="ARBA00029656"/>
    </source>
</evidence>
<organism evidence="12 13">
    <name type="scientific">Parnassius apollo</name>
    <name type="common">Apollo butterfly</name>
    <name type="synonym">Papilio apollo</name>
    <dbReference type="NCBI Taxonomy" id="110799"/>
    <lineage>
        <taxon>Eukaryota</taxon>
        <taxon>Metazoa</taxon>
        <taxon>Ecdysozoa</taxon>
        <taxon>Arthropoda</taxon>
        <taxon>Hexapoda</taxon>
        <taxon>Insecta</taxon>
        <taxon>Pterygota</taxon>
        <taxon>Neoptera</taxon>
        <taxon>Endopterygota</taxon>
        <taxon>Lepidoptera</taxon>
        <taxon>Glossata</taxon>
        <taxon>Ditrysia</taxon>
        <taxon>Papilionoidea</taxon>
        <taxon>Papilionidae</taxon>
        <taxon>Parnassiinae</taxon>
        <taxon>Parnassini</taxon>
        <taxon>Parnassius</taxon>
        <taxon>Parnassius</taxon>
    </lineage>
</organism>
<dbReference type="GO" id="GO:0046872">
    <property type="term" value="F:metal ion binding"/>
    <property type="evidence" value="ECO:0007669"/>
    <property type="project" value="UniProtKB-KW"/>
</dbReference>